<evidence type="ECO:0000256" key="10">
    <source>
        <dbReference type="ARBA" id="ARBA00023136"/>
    </source>
</evidence>
<dbReference type="InterPro" id="IPR004358">
    <property type="entry name" value="Sig_transdc_His_kin-like_C"/>
</dbReference>
<reference evidence="14" key="1">
    <citation type="submission" date="2018-06" db="EMBL/GenBank/DDBJ databases">
        <authorList>
            <person name="Zhirakovskaya E."/>
        </authorList>
    </citation>
    <scope>NUCLEOTIDE SEQUENCE</scope>
</reference>
<evidence type="ECO:0000256" key="9">
    <source>
        <dbReference type="ARBA" id="ARBA00023012"/>
    </source>
</evidence>
<feature type="domain" description="Histidine kinase" evidence="12">
    <location>
        <begin position="255"/>
        <end position="468"/>
    </location>
</feature>
<keyword evidence="8 11" id="KW-1133">Transmembrane helix</keyword>
<dbReference type="InterPro" id="IPR005467">
    <property type="entry name" value="His_kinase_dom"/>
</dbReference>
<dbReference type="SMART" id="SM00388">
    <property type="entry name" value="HisKA"/>
    <property type="match status" value="1"/>
</dbReference>
<dbReference type="InterPro" id="IPR003660">
    <property type="entry name" value="HAMP_dom"/>
</dbReference>
<dbReference type="Pfam" id="PF00512">
    <property type="entry name" value="HisKA"/>
    <property type="match status" value="1"/>
</dbReference>
<feature type="transmembrane region" description="Helical" evidence="11">
    <location>
        <begin position="169"/>
        <end position="192"/>
    </location>
</feature>
<dbReference type="Gene3D" id="3.30.565.10">
    <property type="entry name" value="Histidine kinase-like ATPase, C-terminal domain"/>
    <property type="match status" value="1"/>
</dbReference>
<dbReference type="GO" id="GO:0000155">
    <property type="term" value="F:phosphorelay sensor kinase activity"/>
    <property type="evidence" value="ECO:0007669"/>
    <property type="project" value="InterPro"/>
</dbReference>
<evidence type="ECO:0000256" key="11">
    <source>
        <dbReference type="SAM" id="Phobius"/>
    </source>
</evidence>
<evidence type="ECO:0000259" key="13">
    <source>
        <dbReference type="PROSITE" id="PS50885"/>
    </source>
</evidence>
<dbReference type="Pfam" id="PF00672">
    <property type="entry name" value="HAMP"/>
    <property type="match status" value="1"/>
</dbReference>
<name>A0A3B0YYX9_9ZZZZ</name>
<dbReference type="Pfam" id="PF02518">
    <property type="entry name" value="HATPase_c"/>
    <property type="match status" value="1"/>
</dbReference>
<evidence type="ECO:0000259" key="12">
    <source>
        <dbReference type="PROSITE" id="PS50109"/>
    </source>
</evidence>
<dbReference type="GO" id="GO:0005886">
    <property type="term" value="C:plasma membrane"/>
    <property type="evidence" value="ECO:0007669"/>
    <property type="project" value="TreeGrafter"/>
</dbReference>
<evidence type="ECO:0000256" key="6">
    <source>
        <dbReference type="ARBA" id="ARBA00022692"/>
    </source>
</evidence>
<feature type="domain" description="HAMP" evidence="13">
    <location>
        <begin position="194"/>
        <end position="247"/>
    </location>
</feature>
<comment type="catalytic activity">
    <reaction evidence="1">
        <text>ATP + protein L-histidine = ADP + protein N-phospho-L-histidine.</text>
        <dbReference type="EC" id="2.7.13.3"/>
    </reaction>
</comment>
<dbReference type="PANTHER" id="PTHR45436">
    <property type="entry name" value="SENSOR HISTIDINE KINASE YKOH"/>
    <property type="match status" value="1"/>
</dbReference>
<evidence type="ECO:0000256" key="2">
    <source>
        <dbReference type="ARBA" id="ARBA00004370"/>
    </source>
</evidence>
<dbReference type="Gene3D" id="1.10.287.130">
    <property type="match status" value="1"/>
</dbReference>
<dbReference type="SMART" id="SM00387">
    <property type="entry name" value="HATPase_c"/>
    <property type="match status" value="1"/>
</dbReference>
<evidence type="ECO:0000256" key="1">
    <source>
        <dbReference type="ARBA" id="ARBA00000085"/>
    </source>
</evidence>
<keyword evidence="4" id="KW-0597">Phosphoprotein</keyword>
<keyword evidence="9" id="KW-0902">Two-component regulatory system</keyword>
<evidence type="ECO:0000256" key="8">
    <source>
        <dbReference type="ARBA" id="ARBA00022989"/>
    </source>
</evidence>
<sequence>MNRRELSRLFSTSAVHIALWYVCVYVLLVGAALLVFYWASSRYVDAQLEAGLQQEFVSLRDLGANEGVAALAAAIEKRSQAGSEQGRFYLLVDATGDKLAGNFTGWPEELDDRVSLDESVHTAWIDDDMNPIAAADEDSYWPVIGKQYQDGGVLVVARSVEQSEALQMFSIYALSGLLLVIVALALAMGLFIGRSILGRIDKIIETAASIMCGEFAQRMPLSDRGDEFDELSTRLNDMLSRIEHLMQGMRDVTDNVAHDLRSPLTRMRNRLDVVLLEHRSPEEYRQEIELAITDSEELMRSFNAILQIAQTEAGAIRSSMEAVDLAGLATTVSEFYRPVAQQHQQCLIVDAASPVSVSGNRDLLSQALGNLLDNAIKYTPDGGLITVTAIHTGVAAQFSIADNGLGIPAAERDRVLQRFVRLDQARSSPGNGLGLSLVSAVAGLHSAALELGDNGPGLIVTLSFPAELT</sequence>
<dbReference type="EMBL" id="UOFK01000226">
    <property type="protein sequence ID" value="VAW80482.1"/>
    <property type="molecule type" value="Genomic_DNA"/>
</dbReference>
<accession>A0A3B0YYX9</accession>
<gene>
    <name evidence="14" type="ORF">MNBD_GAMMA13-910</name>
</gene>
<keyword evidence="10 11" id="KW-0472">Membrane</keyword>
<evidence type="ECO:0000313" key="14">
    <source>
        <dbReference type="EMBL" id="VAW80482.1"/>
    </source>
</evidence>
<dbReference type="EC" id="2.7.13.3" evidence="3"/>
<feature type="transmembrane region" description="Helical" evidence="11">
    <location>
        <begin position="12"/>
        <end position="39"/>
    </location>
</feature>
<evidence type="ECO:0000256" key="3">
    <source>
        <dbReference type="ARBA" id="ARBA00012438"/>
    </source>
</evidence>
<keyword evidence="5" id="KW-0808">Transferase</keyword>
<dbReference type="SUPFAM" id="SSF55874">
    <property type="entry name" value="ATPase domain of HSP90 chaperone/DNA topoisomerase II/histidine kinase"/>
    <property type="match status" value="1"/>
</dbReference>
<dbReference type="InterPro" id="IPR036097">
    <property type="entry name" value="HisK_dim/P_sf"/>
</dbReference>
<evidence type="ECO:0000256" key="7">
    <source>
        <dbReference type="ARBA" id="ARBA00022777"/>
    </source>
</evidence>
<dbReference type="InterPro" id="IPR003594">
    <property type="entry name" value="HATPase_dom"/>
</dbReference>
<dbReference type="SUPFAM" id="SSF47384">
    <property type="entry name" value="Homodimeric domain of signal transducing histidine kinase"/>
    <property type="match status" value="1"/>
</dbReference>
<dbReference type="PROSITE" id="PS50885">
    <property type="entry name" value="HAMP"/>
    <property type="match status" value="1"/>
</dbReference>
<comment type="subcellular location">
    <subcellularLocation>
        <location evidence="2">Membrane</location>
    </subcellularLocation>
</comment>
<dbReference type="InterPro" id="IPR003661">
    <property type="entry name" value="HisK_dim/P_dom"/>
</dbReference>
<keyword evidence="6 11" id="KW-0812">Transmembrane</keyword>
<dbReference type="PANTHER" id="PTHR45436:SF8">
    <property type="entry name" value="HISTIDINE KINASE"/>
    <property type="match status" value="1"/>
</dbReference>
<dbReference type="InterPro" id="IPR050428">
    <property type="entry name" value="TCS_sensor_his_kinase"/>
</dbReference>
<evidence type="ECO:0000256" key="5">
    <source>
        <dbReference type="ARBA" id="ARBA00022679"/>
    </source>
</evidence>
<organism evidence="14">
    <name type="scientific">hydrothermal vent metagenome</name>
    <dbReference type="NCBI Taxonomy" id="652676"/>
    <lineage>
        <taxon>unclassified sequences</taxon>
        <taxon>metagenomes</taxon>
        <taxon>ecological metagenomes</taxon>
    </lineage>
</organism>
<dbReference type="Gene3D" id="6.10.340.10">
    <property type="match status" value="1"/>
</dbReference>
<dbReference type="InterPro" id="IPR036890">
    <property type="entry name" value="HATPase_C_sf"/>
</dbReference>
<dbReference type="AlphaFoldDB" id="A0A3B0YYX9"/>
<dbReference type="PRINTS" id="PR00344">
    <property type="entry name" value="BCTRLSENSOR"/>
</dbReference>
<evidence type="ECO:0000256" key="4">
    <source>
        <dbReference type="ARBA" id="ARBA00022553"/>
    </source>
</evidence>
<dbReference type="SMART" id="SM00304">
    <property type="entry name" value="HAMP"/>
    <property type="match status" value="1"/>
</dbReference>
<dbReference type="CDD" id="cd06225">
    <property type="entry name" value="HAMP"/>
    <property type="match status" value="1"/>
</dbReference>
<protein>
    <recommendedName>
        <fullName evidence="3">histidine kinase</fullName>
        <ecNumber evidence="3">2.7.13.3</ecNumber>
    </recommendedName>
</protein>
<keyword evidence="7" id="KW-0418">Kinase</keyword>
<dbReference type="CDD" id="cd00082">
    <property type="entry name" value="HisKA"/>
    <property type="match status" value="1"/>
</dbReference>
<dbReference type="SUPFAM" id="SSF158472">
    <property type="entry name" value="HAMP domain-like"/>
    <property type="match status" value="1"/>
</dbReference>
<proteinExistence type="predicted"/>
<dbReference type="PROSITE" id="PS50109">
    <property type="entry name" value="HIS_KIN"/>
    <property type="match status" value="1"/>
</dbReference>